<name>A0A975PLT2_9RHOB</name>
<evidence type="ECO:0000313" key="2">
    <source>
        <dbReference type="EMBL" id="QUJ75696.1"/>
    </source>
</evidence>
<keyword evidence="1" id="KW-0812">Transmembrane</keyword>
<keyword evidence="1" id="KW-0472">Membrane</keyword>
<dbReference type="Proteomes" id="UP000683291">
    <property type="component" value="Chromosome 1"/>
</dbReference>
<protein>
    <submittedName>
        <fullName evidence="2">Uncharacterized protein</fullName>
    </submittedName>
</protein>
<feature type="transmembrane region" description="Helical" evidence="1">
    <location>
        <begin position="105"/>
        <end position="123"/>
    </location>
</feature>
<gene>
    <name evidence="2" type="ORF">KDD17_12110</name>
</gene>
<organism evidence="2 3">
    <name type="scientific">Sulfitobacter albidus</name>
    <dbReference type="NCBI Taxonomy" id="2829501"/>
    <lineage>
        <taxon>Bacteria</taxon>
        <taxon>Pseudomonadati</taxon>
        <taxon>Pseudomonadota</taxon>
        <taxon>Alphaproteobacteria</taxon>
        <taxon>Rhodobacterales</taxon>
        <taxon>Roseobacteraceae</taxon>
        <taxon>Sulfitobacter</taxon>
    </lineage>
</organism>
<dbReference type="EMBL" id="CP073581">
    <property type="protein sequence ID" value="QUJ75696.1"/>
    <property type="molecule type" value="Genomic_DNA"/>
</dbReference>
<dbReference type="RefSeq" id="WP_212703898.1">
    <property type="nucleotide sequence ID" value="NZ_CP073581.1"/>
</dbReference>
<sequence length="234" mass="24350">MPLFALAIPVIHSSGAWIAYAGSGYLAGTLSSTWIGAFILGNSGFLASVGLVSAGGVAAATGALSAVGATTAAAAGVVLTKVGLGGLASWLGIAPVMTFLGVTPVGWAIGGTVAVGATIATVFTKRNMRRINEEREKGDLPPTTMRKILKEVKDYEEAAMVSILERISVEDDSVFVEENRKFASINGVSYEIKRLKYRILKDGREVIVSRSLFGKCTIIYVVHGGGAEPNLSTA</sequence>
<keyword evidence="3" id="KW-1185">Reference proteome</keyword>
<accession>A0A975PLT2</accession>
<keyword evidence="1" id="KW-1133">Transmembrane helix</keyword>
<feature type="transmembrane region" description="Helical" evidence="1">
    <location>
        <begin position="37"/>
        <end position="60"/>
    </location>
</feature>
<feature type="transmembrane region" description="Helical" evidence="1">
    <location>
        <begin position="72"/>
        <end position="93"/>
    </location>
</feature>
<evidence type="ECO:0000313" key="3">
    <source>
        <dbReference type="Proteomes" id="UP000683291"/>
    </source>
</evidence>
<evidence type="ECO:0000256" key="1">
    <source>
        <dbReference type="SAM" id="Phobius"/>
    </source>
</evidence>
<dbReference type="KEGG" id="sual:KDD17_12110"/>
<reference evidence="2" key="1">
    <citation type="submission" date="2021-04" db="EMBL/GenBank/DDBJ databases">
        <title>Complete genome sequence for Sulfitobacter sp. strain JK7-1.</title>
        <authorList>
            <person name="Park S.-J."/>
        </authorList>
    </citation>
    <scope>NUCLEOTIDE SEQUENCE</scope>
    <source>
        <strain evidence="2">JK7-1</strain>
    </source>
</reference>
<proteinExistence type="predicted"/>
<dbReference type="AlphaFoldDB" id="A0A975PLT2"/>